<evidence type="ECO:0000256" key="6">
    <source>
        <dbReference type="ARBA" id="ARBA00023244"/>
    </source>
</evidence>
<dbReference type="PROSITE" id="PS00533">
    <property type="entry name" value="PORPHOBILINOGEN_DEAM"/>
    <property type="match status" value="1"/>
</dbReference>
<evidence type="ECO:0000256" key="2">
    <source>
        <dbReference type="ARBA" id="ARBA00004735"/>
    </source>
</evidence>
<dbReference type="SUPFAM" id="SSF54782">
    <property type="entry name" value="Porphobilinogen deaminase (hydroxymethylbilane synthase), C-terminal domain"/>
    <property type="match status" value="1"/>
</dbReference>
<evidence type="ECO:0000256" key="4">
    <source>
        <dbReference type="ARBA" id="ARBA00011245"/>
    </source>
</evidence>
<dbReference type="SUPFAM" id="SSF53850">
    <property type="entry name" value="Periplasmic binding protein-like II"/>
    <property type="match status" value="1"/>
</dbReference>
<comment type="subunit">
    <text evidence="4 8">Monomer.</text>
</comment>
<evidence type="ECO:0000256" key="1">
    <source>
        <dbReference type="ARBA" id="ARBA00002869"/>
    </source>
</evidence>
<dbReference type="RefSeq" id="WP_060782057.1">
    <property type="nucleotide sequence ID" value="NZ_CP014135.1"/>
</dbReference>
<protein>
    <recommendedName>
        <fullName evidence="8">Porphobilinogen deaminase</fullName>
        <shortName evidence="8">PBG</shortName>
        <ecNumber evidence="8">2.5.1.61</ecNumber>
    </recommendedName>
    <alternativeName>
        <fullName evidence="8">Hydroxymethylbilane synthase</fullName>
        <shortName evidence="8">HMBS</shortName>
    </alternativeName>
    <alternativeName>
        <fullName evidence="8">Pre-uroporphyrinogen synthase</fullName>
    </alternativeName>
</protein>
<dbReference type="GO" id="GO:0005737">
    <property type="term" value="C:cytoplasm"/>
    <property type="evidence" value="ECO:0007669"/>
    <property type="project" value="UniProtKB-UniRule"/>
</dbReference>
<feature type="domain" description="Porphobilinogen deaminase C-terminal" evidence="10">
    <location>
        <begin position="226"/>
        <end position="295"/>
    </location>
</feature>
<dbReference type="PANTHER" id="PTHR11557:SF0">
    <property type="entry name" value="PORPHOBILINOGEN DEAMINASE"/>
    <property type="match status" value="1"/>
</dbReference>
<sequence length="313" mass="33396">MSSREIRIATRKSALALWQAEYVKARLEQAHPGLNVTLVPMVSRGDKLLDSPLSKIGGKGLFVKELETALLEHEADIAVHSMKDVPMDFPEGLGLFCICEREDPRDAFVSNTHASLDALPSGAVVGTSSLRRQAQLLSHRPDLQIRFLRGNVNTRLAKLDAGEYDAIILAAAGLIRLGFEDRITSTISVEDSLPAGGQGAVGIECRSADSEIHALLAPLHHADTAVRVSAERALNKHLNGGCQVPIACYAVLEGEQIWLRGLVGQPNGGLLLSAQARAPQADAQALGVRVAEDLLGQGADVILKAVYGEASEE</sequence>
<comment type="similarity">
    <text evidence="3 8">Belongs to the HMBS family.</text>
</comment>
<comment type="function">
    <text evidence="1 8">Tetrapolymerization of the monopyrrole PBG into the hydroxymethylbilane pre-uroporphyrinogen in several discrete steps.</text>
</comment>
<accession>A0A0X1SW85</accession>
<reference evidence="11 12" key="1">
    <citation type="submission" date="2016-01" db="EMBL/GenBank/DDBJ databases">
        <authorList>
            <person name="McClelland M."/>
            <person name="Jain A."/>
            <person name="Saraogi P."/>
            <person name="Mendelson R."/>
            <person name="Westerman R."/>
            <person name="SanMiguel P."/>
            <person name="Csonka L."/>
        </authorList>
    </citation>
    <scope>NUCLEOTIDE SEQUENCE [LARGE SCALE GENOMIC DNA]</scope>
    <source>
        <strain evidence="11 12">NCPPB 2472</strain>
    </source>
</reference>
<evidence type="ECO:0000256" key="5">
    <source>
        <dbReference type="ARBA" id="ARBA00022679"/>
    </source>
</evidence>
<dbReference type="CDD" id="cd13646">
    <property type="entry name" value="PBP2_EcHMBS_like"/>
    <property type="match status" value="1"/>
</dbReference>
<dbReference type="PIRSF" id="PIRSF001438">
    <property type="entry name" value="4pyrrol_synth_OHMeBilane_synth"/>
    <property type="match status" value="1"/>
</dbReference>
<dbReference type="InterPro" id="IPR022417">
    <property type="entry name" value="Porphobilin_deaminase_N"/>
</dbReference>
<dbReference type="UniPathway" id="UPA00251">
    <property type="reaction ID" value="UER00319"/>
</dbReference>
<comment type="pathway">
    <text evidence="2">Porphyrin-containing compound metabolism; protoporphyrin-IX biosynthesis; coproporphyrinogen-III from 5-aminolevulinate: step 2/4.</text>
</comment>
<evidence type="ECO:0000256" key="8">
    <source>
        <dbReference type="HAMAP-Rule" id="MF_00260"/>
    </source>
</evidence>
<dbReference type="STRING" id="46677.AWM79_02275"/>
<dbReference type="InterPro" id="IPR022418">
    <property type="entry name" value="Porphobilinogen_deaminase_C"/>
</dbReference>
<dbReference type="AlphaFoldDB" id="A0A0X1SW85"/>
<dbReference type="InterPro" id="IPR022419">
    <property type="entry name" value="Porphobilin_deaminase_cofac_BS"/>
</dbReference>
<keyword evidence="5 8" id="KW-0808">Transferase</keyword>
<evidence type="ECO:0000259" key="9">
    <source>
        <dbReference type="Pfam" id="PF01379"/>
    </source>
</evidence>
<evidence type="ECO:0000313" key="11">
    <source>
        <dbReference type="EMBL" id="AMB84192.1"/>
    </source>
</evidence>
<comment type="miscellaneous">
    <text evidence="8">The porphobilinogen subunits are added to the dipyrromethane group.</text>
</comment>
<evidence type="ECO:0000259" key="10">
    <source>
        <dbReference type="Pfam" id="PF03900"/>
    </source>
</evidence>
<dbReference type="PRINTS" id="PR00151">
    <property type="entry name" value="PORPHBDMNASE"/>
</dbReference>
<dbReference type="Gene3D" id="3.30.160.40">
    <property type="entry name" value="Porphobilinogen deaminase, C-terminal domain"/>
    <property type="match status" value="1"/>
</dbReference>
<dbReference type="Gene3D" id="3.40.190.10">
    <property type="entry name" value="Periplasmic binding protein-like II"/>
    <property type="match status" value="2"/>
</dbReference>
<keyword evidence="12" id="KW-1185">Reference proteome</keyword>
<dbReference type="HAMAP" id="MF_00260">
    <property type="entry name" value="Porphobil_deam"/>
    <property type="match status" value="1"/>
</dbReference>
<dbReference type="FunFam" id="3.40.190.10:FF:000004">
    <property type="entry name" value="Porphobilinogen deaminase"/>
    <property type="match status" value="1"/>
</dbReference>
<evidence type="ECO:0000313" key="12">
    <source>
        <dbReference type="Proteomes" id="UP000063229"/>
    </source>
</evidence>
<comment type="catalytic activity">
    <reaction evidence="7 8">
        <text>4 porphobilinogen + H2O = hydroxymethylbilane + 4 NH4(+)</text>
        <dbReference type="Rhea" id="RHEA:13185"/>
        <dbReference type="ChEBI" id="CHEBI:15377"/>
        <dbReference type="ChEBI" id="CHEBI:28938"/>
        <dbReference type="ChEBI" id="CHEBI:57845"/>
        <dbReference type="ChEBI" id="CHEBI:58126"/>
        <dbReference type="EC" id="2.5.1.61"/>
    </reaction>
</comment>
<dbReference type="FunFam" id="3.40.190.10:FF:000005">
    <property type="entry name" value="Porphobilinogen deaminase"/>
    <property type="match status" value="1"/>
</dbReference>
<feature type="modified residue" description="S-(dipyrrolylmethanemethyl)cysteine" evidence="8">
    <location>
        <position position="242"/>
    </location>
</feature>
<dbReference type="GO" id="GO:0006782">
    <property type="term" value="P:protoporphyrinogen IX biosynthetic process"/>
    <property type="evidence" value="ECO:0007669"/>
    <property type="project" value="UniProtKB-UniRule"/>
</dbReference>
<comment type="cofactor">
    <cofactor evidence="8">
        <name>dipyrromethane</name>
        <dbReference type="ChEBI" id="CHEBI:60342"/>
    </cofactor>
    <text evidence="8">Binds 1 dipyrromethane group covalently.</text>
</comment>
<dbReference type="KEGG" id="pagb:AWM79_02275"/>
<dbReference type="Pfam" id="PF01379">
    <property type="entry name" value="Porphobil_deam"/>
    <property type="match status" value="1"/>
</dbReference>
<feature type="domain" description="Porphobilinogen deaminase N-terminal" evidence="9">
    <location>
        <begin position="6"/>
        <end position="213"/>
    </location>
</feature>
<dbReference type="GO" id="GO:0004418">
    <property type="term" value="F:hydroxymethylbilane synthase activity"/>
    <property type="evidence" value="ECO:0007669"/>
    <property type="project" value="UniProtKB-UniRule"/>
</dbReference>
<dbReference type="FunFam" id="3.30.160.40:FF:000002">
    <property type="entry name" value="Porphobilinogen deaminase"/>
    <property type="match status" value="1"/>
</dbReference>
<dbReference type="PANTHER" id="PTHR11557">
    <property type="entry name" value="PORPHOBILINOGEN DEAMINASE"/>
    <property type="match status" value="1"/>
</dbReference>
<dbReference type="EC" id="2.5.1.61" evidence="8"/>
<name>A0A0X1SW85_PSEAA</name>
<organism evidence="11 12">
    <name type="scientific">Pseudomonas agarici</name>
    <dbReference type="NCBI Taxonomy" id="46677"/>
    <lineage>
        <taxon>Bacteria</taxon>
        <taxon>Pseudomonadati</taxon>
        <taxon>Pseudomonadota</taxon>
        <taxon>Gammaproteobacteria</taxon>
        <taxon>Pseudomonadales</taxon>
        <taxon>Pseudomonadaceae</taxon>
        <taxon>Pseudomonas</taxon>
    </lineage>
</organism>
<gene>
    <name evidence="8" type="primary">hemC</name>
    <name evidence="11" type="ORF">AWM79_02275</name>
</gene>
<evidence type="ECO:0000256" key="3">
    <source>
        <dbReference type="ARBA" id="ARBA00005638"/>
    </source>
</evidence>
<dbReference type="InterPro" id="IPR000860">
    <property type="entry name" value="HemC"/>
</dbReference>
<dbReference type="Pfam" id="PF03900">
    <property type="entry name" value="Porphobil_deamC"/>
    <property type="match status" value="1"/>
</dbReference>
<dbReference type="NCBIfam" id="TIGR00212">
    <property type="entry name" value="hemC"/>
    <property type="match status" value="1"/>
</dbReference>
<evidence type="ECO:0000256" key="7">
    <source>
        <dbReference type="ARBA" id="ARBA00048169"/>
    </source>
</evidence>
<dbReference type="EMBL" id="CP014135">
    <property type="protein sequence ID" value="AMB84192.1"/>
    <property type="molecule type" value="Genomic_DNA"/>
</dbReference>
<dbReference type="Proteomes" id="UP000063229">
    <property type="component" value="Chromosome"/>
</dbReference>
<keyword evidence="6 8" id="KW-0627">Porphyrin biosynthesis</keyword>
<proteinExistence type="inferred from homology"/>
<dbReference type="InterPro" id="IPR036803">
    <property type="entry name" value="Porphobilinogen_deaminase_C_sf"/>
</dbReference>